<dbReference type="HOGENOM" id="CLU_806041_0_0_11"/>
<dbReference type="AlphaFoldDB" id="A6WG99"/>
<dbReference type="Proteomes" id="UP000001116">
    <property type="component" value="Chromosome"/>
</dbReference>
<dbReference type="STRING" id="266940.Krad_4375"/>
<reference evidence="2" key="1">
    <citation type="journal article" date="2008" name="PLoS ONE">
        <title>Survival in nuclear waste, extreme resistance, and potential applications gleaned from the genome sequence of Kineococcus radiotolerans SRS30216.</title>
        <authorList>
            <person name="Bagwell C.E."/>
            <person name="Bhat S."/>
            <person name="Hawkins G.M."/>
            <person name="Smith B.W."/>
            <person name="Biswas T."/>
            <person name="Hoover T.R."/>
            <person name="Saunders E."/>
            <person name="Han C.S."/>
            <person name="Tsodikov O.V."/>
            <person name="Shimkets L.J."/>
        </authorList>
    </citation>
    <scope>NUCLEOTIDE SEQUENCE [LARGE SCALE GENOMIC DNA]</scope>
    <source>
        <strain evidence="2">ATCC BAA-149 / DSM 14245 / SRS30216</strain>
    </source>
</reference>
<evidence type="ECO:0000313" key="1">
    <source>
        <dbReference type="EMBL" id="ABS05838.1"/>
    </source>
</evidence>
<protein>
    <submittedName>
        <fullName evidence="1">Uncharacterized protein</fullName>
    </submittedName>
</protein>
<organism evidence="1 2">
    <name type="scientific">Kineococcus radiotolerans (strain ATCC BAA-149 / DSM 14245 / SRS30216)</name>
    <dbReference type="NCBI Taxonomy" id="266940"/>
    <lineage>
        <taxon>Bacteria</taxon>
        <taxon>Bacillati</taxon>
        <taxon>Actinomycetota</taxon>
        <taxon>Actinomycetes</taxon>
        <taxon>Kineosporiales</taxon>
        <taxon>Kineosporiaceae</taxon>
        <taxon>Kineococcus</taxon>
    </lineage>
</organism>
<dbReference type="EMBL" id="CP000750">
    <property type="protein sequence ID" value="ABS05838.1"/>
    <property type="molecule type" value="Genomic_DNA"/>
</dbReference>
<dbReference type="KEGG" id="kra:Krad_4375"/>
<dbReference type="eggNOG" id="ENOG5033617">
    <property type="taxonomic scope" value="Bacteria"/>
</dbReference>
<accession>A6WG99</accession>
<sequence>MKVKAHHPRPTLLLLANPRPQRLHRRDGEEHLASFGKASRVSETAGCVEEHARQRRTAAIADAVLVRFHLDTSATAVEAWSEARLQFEPRGWQVEYRQSLREAIADLDPRAAHGLLAEYLTPDDVFVDVENVLLYNVGTAVFAPVVAVGITCRQGRAPDDRHHVRYRVVESPLAPGGGALIGQVAADLGTGVPKTAGRWWAALRESAVTPQPFRQSAGSDAAFTVDVVLTSPTPARVRLPGLLKPLLDGLISCFHAHDSTNAALLPKRLAAHGLPEHAWDLLVDSATSGLGTRPLVRPYRDGIAWNPADDRCDAFRVVLQAGSPWSIAAELREHVPEAAAPTPW</sequence>
<gene>
    <name evidence="1" type="ordered locus">Krad_4375</name>
</gene>
<keyword evidence="2" id="KW-1185">Reference proteome</keyword>
<name>A6WG99_KINRD</name>
<proteinExistence type="predicted"/>
<evidence type="ECO:0000313" key="2">
    <source>
        <dbReference type="Proteomes" id="UP000001116"/>
    </source>
</evidence>